<sequence>MGKSRRVVITGMGVVTALGDTLDRFWSSLCAGQSGVGPLSLFDTSEFKVHFGGQVPDWDPVARFGVKEARHLDRFAQFAMAASMSAVEDSGIDFERYPSHTCGVIIGSGIGGLTEFETQHSIMREKGPSRISPFTIPKLMVNAASGQVSIRWGLCGPNTAIATACASAANAIGDAFKLIQAGLADVMITGGSEAAITHMGLGGFASMRALSTRNEDPTRASRPFDRDRDGFVLSEGAGIMLLECEEVARARGARIYAEVLGYGMSADGSHITAPDEQGRGAARAMNLCLNDARVSPDGVDYINAHGTSTGLGDLAETRAMKSVFGSHVDRLQISSTKSELGHLLGASGGVELIASALAIHTDVLPPTINLDNPGEGCDLDYIPNVAREVKVERVMSNSFGFGGHNASLLIGRYRPSDA</sequence>
<evidence type="ECO:0000256" key="10">
    <source>
        <dbReference type="ARBA" id="ARBA00023315"/>
    </source>
</evidence>
<dbReference type="InterPro" id="IPR017568">
    <property type="entry name" value="3-oxoacyl-ACP_synth-2"/>
</dbReference>
<dbReference type="OrthoDB" id="292158at2"/>
<dbReference type="GO" id="GO:0005829">
    <property type="term" value="C:cytosol"/>
    <property type="evidence" value="ECO:0007669"/>
    <property type="project" value="TreeGrafter"/>
</dbReference>
<comment type="similarity">
    <text evidence="2 11 13">Belongs to the thiolase-like superfamily. Beta-ketoacyl-ACP synthases family.</text>
</comment>
<dbReference type="RefSeq" id="WP_015244921.1">
    <property type="nucleotide sequence ID" value="NC_019892.1"/>
</dbReference>
<dbReference type="InterPro" id="IPR020841">
    <property type="entry name" value="PKS_Beta-ketoAc_synthase_dom"/>
</dbReference>
<dbReference type="PANTHER" id="PTHR11712">
    <property type="entry name" value="POLYKETIDE SYNTHASE-RELATED"/>
    <property type="match status" value="1"/>
</dbReference>
<dbReference type="InterPro" id="IPR018201">
    <property type="entry name" value="Ketoacyl_synth_AS"/>
</dbReference>
<evidence type="ECO:0000256" key="6">
    <source>
        <dbReference type="ARBA" id="ARBA00022679"/>
    </source>
</evidence>
<evidence type="ECO:0000256" key="12">
    <source>
        <dbReference type="PIRSR" id="PIRSR000447-1"/>
    </source>
</evidence>
<evidence type="ECO:0000313" key="16">
    <source>
        <dbReference type="Proteomes" id="UP000010798"/>
    </source>
</evidence>
<keyword evidence="8" id="KW-0443">Lipid metabolism</keyword>
<dbReference type="eggNOG" id="COG0304">
    <property type="taxonomic scope" value="Bacteria"/>
</dbReference>
<evidence type="ECO:0000259" key="14">
    <source>
        <dbReference type="PROSITE" id="PS52004"/>
    </source>
</evidence>
<protein>
    <recommendedName>
        <fullName evidence="4 11">3-oxoacyl-[acyl-carrier-protein] synthase 2</fullName>
        <ecNumber evidence="3 11">2.3.1.179</ecNumber>
    </recommendedName>
</protein>
<dbReference type="NCBIfam" id="TIGR03150">
    <property type="entry name" value="fabF"/>
    <property type="match status" value="1"/>
</dbReference>
<evidence type="ECO:0000256" key="5">
    <source>
        <dbReference type="ARBA" id="ARBA00022516"/>
    </source>
</evidence>
<dbReference type="InterPro" id="IPR014030">
    <property type="entry name" value="Ketoacyl_synth_N"/>
</dbReference>
<keyword evidence="6 11" id="KW-0808">Transferase</keyword>
<dbReference type="GO" id="GO:0004315">
    <property type="term" value="F:3-oxoacyl-[acyl-carrier-protein] synthase activity"/>
    <property type="evidence" value="ECO:0007669"/>
    <property type="project" value="UniProtKB-UniRule"/>
</dbReference>
<evidence type="ECO:0000313" key="15">
    <source>
        <dbReference type="EMBL" id="AGA25747.1"/>
    </source>
</evidence>
<keyword evidence="7" id="KW-0276">Fatty acid metabolism</keyword>
<name>L0D923_SINAD</name>
<evidence type="ECO:0000256" key="4">
    <source>
        <dbReference type="ARBA" id="ARBA00014657"/>
    </source>
</evidence>
<comment type="function">
    <text evidence="11">Involved in the type II fatty acid elongation cycle. Catalyzes the elongation of a wide range of acyl-ACP by the addition of two carbons from malonyl-ACP to an acyl acceptor. Can efficiently catalyze the conversion of palmitoleoyl-ACP (cis-hexadec-9-enoyl-ACP) to cis-vaccenoyl-ACP (cis-octadec-11-enoyl-ACP), an essential step in the thermal regulation of fatty acid composition.</text>
</comment>
<reference evidence="15 16" key="1">
    <citation type="submission" date="2012-02" db="EMBL/GenBank/DDBJ databases">
        <title>Complete sequence of chromosome of Singulisphaera acidiphila DSM 18658.</title>
        <authorList>
            <consortium name="US DOE Joint Genome Institute (JGI-PGF)"/>
            <person name="Lucas S."/>
            <person name="Copeland A."/>
            <person name="Lapidus A."/>
            <person name="Glavina del Rio T."/>
            <person name="Dalin E."/>
            <person name="Tice H."/>
            <person name="Bruce D."/>
            <person name="Goodwin L."/>
            <person name="Pitluck S."/>
            <person name="Peters L."/>
            <person name="Ovchinnikova G."/>
            <person name="Chertkov O."/>
            <person name="Kyrpides N."/>
            <person name="Mavromatis K."/>
            <person name="Ivanova N."/>
            <person name="Brettin T."/>
            <person name="Detter J.C."/>
            <person name="Han C."/>
            <person name="Larimer F."/>
            <person name="Land M."/>
            <person name="Hauser L."/>
            <person name="Markowitz V."/>
            <person name="Cheng J.-F."/>
            <person name="Hugenholtz P."/>
            <person name="Woyke T."/>
            <person name="Wu D."/>
            <person name="Tindall B."/>
            <person name="Pomrenke H."/>
            <person name="Brambilla E."/>
            <person name="Klenk H.-P."/>
            <person name="Eisen J.A."/>
        </authorList>
    </citation>
    <scope>NUCLEOTIDE SEQUENCE [LARGE SCALE GENOMIC DNA]</scope>
    <source>
        <strain evidence="16">ATCC BAA-1392 / DSM 18658 / VKM B-2454 / MOB10</strain>
    </source>
</reference>
<comment type="pathway">
    <text evidence="1 11">Lipid metabolism; fatty acid biosynthesis.</text>
</comment>
<gene>
    <name evidence="15" type="ordered locus">Sinac_1363</name>
</gene>
<keyword evidence="16" id="KW-1185">Reference proteome</keyword>
<dbReference type="InterPro" id="IPR016039">
    <property type="entry name" value="Thiolase-like"/>
</dbReference>
<keyword evidence="5 11" id="KW-0444">Lipid biosynthesis</keyword>
<feature type="domain" description="Ketosynthase family 3 (KS3)" evidence="14">
    <location>
        <begin position="4"/>
        <end position="412"/>
    </location>
</feature>
<evidence type="ECO:0000256" key="13">
    <source>
        <dbReference type="RuleBase" id="RU003694"/>
    </source>
</evidence>
<keyword evidence="9 11" id="KW-0275">Fatty acid biosynthesis</keyword>
<dbReference type="Gene3D" id="3.40.47.10">
    <property type="match status" value="1"/>
</dbReference>
<evidence type="ECO:0000256" key="1">
    <source>
        <dbReference type="ARBA" id="ARBA00005194"/>
    </source>
</evidence>
<feature type="active site" description="For beta-ketoacyl synthase activity" evidence="12">
    <location>
        <position position="165"/>
    </location>
</feature>
<dbReference type="CDD" id="cd00834">
    <property type="entry name" value="KAS_I_II"/>
    <property type="match status" value="1"/>
</dbReference>
<evidence type="ECO:0000256" key="9">
    <source>
        <dbReference type="ARBA" id="ARBA00023160"/>
    </source>
</evidence>
<evidence type="ECO:0000256" key="2">
    <source>
        <dbReference type="ARBA" id="ARBA00008467"/>
    </source>
</evidence>
<dbReference type="STRING" id="886293.Sinac_1363"/>
<dbReference type="PROSITE" id="PS00606">
    <property type="entry name" value="KS3_1"/>
    <property type="match status" value="1"/>
</dbReference>
<dbReference type="PIRSF" id="PIRSF000447">
    <property type="entry name" value="KAS_II"/>
    <property type="match status" value="1"/>
</dbReference>
<dbReference type="FunFam" id="3.40.47.10:FF:000009">
    <property type="entry name" value="3-oxoacyl-[acyl-carrier-protein] synthase 2"/>
    <property type="match status" value="1"/>
</dbReference>
<dbReference type="InterPro" id="IPR000794">
    <property type="entry name" value="Beta-ketoacyl_synthase"/>
</dbReference>
<dbReference type="AlphaFoldDB" id="L0D923"/>
<dbReference type="KEGG" id="saci:Sinac_1363"/>
<comment type="catalytic activity">
    <reaction evidence="11">
        <text>(9Z)-hexadecenoyl-[ACP] + malonyl-[ACP] + H(+) = 3-oxo-(11Z)-octadecenoyl-[ACP] + holo-[ACP] + CO2</text>
        <dbReference type="Rhea" id="RHEA:55040"/>
        <dbReference type="Rhea" id="RHEA-COMP:9623"/>
        <dbReference type="Rhea" id="RHEA-COMP:9685"/>
        <dbReference type="Rhea" id="RHEA-COMP:10800"/>
        <dbReference type="Rhea" id="RHEA-COMP:14074"/>
        <dbReference type="ChEBI" id="CHEBI:15378"/>
        <dbReference type="ChEBI" id="CHEBI:16526"/>
        <dbReference type="ChEBI" id="CHEBI:64479"/>
        <dbReference type="ChEBI" id="CHEBI:78449"/>
        <dbReference type="ChEBI" id="CHEBI:83989"/>
        <dbReference type="ChEBI" id="CHEBI:138538"/>
        <dbReference type="EC" id="2.3.1.179"/>
    </reaction>
</comment>
<evidence type="ECO:0000256" key="8">
    <source>
        <dbReference type="ARBA" id="ARBA00023098"/>
    </source>
</evidence>
<accession>L0D923</accession>
<dbReference type="NCBIfam" id="NF005589">
    <property type="entry name" value="PRK07314.1"/>
    <property type="match status" value="1"/>
</dbReference>
<dbReference type="Pfam" id="PF02801">
    <property type="entry name" value="Ketoacyl-synt_C"/>
    <property type="match status" value="1"/>
</dbReference>
<dbReference type="SMART" id="SM00825">
    <property type="entry name" value="PKS_KS"/>
    <property type="match status" value="1"/>
</dbReference>
<dbReference type="HOGENOM" id="CLU_000022_69_2_0"/>
<dbReference type="UniPathway" id="UPA00094"/>
<dbReference type="PROSITE" id="PS52004">
    <property type="entry name" value="KS3_2"/>
    <property type="match status" value="1"/>
</dbReference>
<keyword evidence="10 11" id="KW-0012">Acyltransferase</keyword>
<evidence type="ECO:0000256" key="7">
    <source>
        <dbReference type="ARBA" id="ARBA00022832"/>
    </source>
</evidence>
<dbReference type="PANTHER" id="PTHR11712:SF336">
    <property type="entry name" value="3-OXOACYL-[ACYL-CARRIER-PROTEIN] SYNTHASE, MITOCHONDRIAL"/>
    <property type="match status" value="1"/>
</dbReference>
<dbReference type="EMBL" id="CP003364">
    <property type="protein sequence ID" value="AGA25747.1"/>
    <property type="molecule type" value="Genomic_DNA"/>
</dbReference>
<evidence type="ECO:0000256" key="11">
    <source>
        <dbReference type="PIRNR" id="PIRNR000447"/>
    </source>
</evidence>
<dbReference type="EC" id="2.3.1.179" evidence="3 11"/>
<comment type="catalytic activity">
    <reaction evidence="11">
        <text>a fatty acyl-[ACP] + malonyl-[ACP] + H(+) = a 3-oxoacyl-[ACP] + holo-[ACP] + CO2</text>
        <dbReference type="Rhea" id="RHEA:22836"/>
        <dbReference type="Rhea" id="RHEA-COMP:9623"/>
        <dbReference type="Rhea" id="RHEA-COMP:9685"/>
        <dbReference type="Rhea" id="RHEA-COMP:9916"/>
        <dbReference type="Rhea" id="RHEA-COMP:14125"/>
        <dbReference type="ChEBI" id="CHEBI:15378"/>
        <dbReference type="ChEBI" id="CHEBI:16526"/>
        <dbReference type="ChEBI" id="CHEBI:64479"/>
        <dbReference type="ChEBI" id="CHEBI:78449"/>
        <dbReference type="ChEBI" id="CHEBI:78776"/>
        <dbReference type="ChEBI" id="CHEBI:138651"/>
    </reaction>
</comment>
<dbReference type="Pfam" id="PF00109">
    <property type="entry name" value="ketoacyl-synt"/>
    <property type="match status" value="1"/>
</dbReference>
<dbReference type="Proteomes" id="UP000010798">
    <property type="component" value="Chromosome"/>
</dbReference>
<dbReference type="InterPro" id="IPR014031">
    <property type="entry name" value="Ketoacyl_synth_C"/>
</dbReference>
<proteinExistence type="inferred from homology"/>
<dbReference type="SUPFAM" id="SSF53901">
    <property type="entry name" value="Thiolase-like"/>
    <property type="match status" value="2"/>
</dbReference>
<evidence type="ECO:0000256" key="3">
    <source>
        <dbReference type="ARBA" id="ARBA00012356"/>
    </source>
</evidence>
<organism evidence="15 16">
    <name type="scientific">Singulisphaera acidiphila (strain ATCC BAA-1392 / DSM 18658 / VKM B-2454 / MOB10)</name>
    <dbReference type="NCBI Taxonomy" id="886293"/>
    <lineage>
        <taxon>Bacteria</taxon>
        <taxon>Pseudomonadati</taxon>
        <taxon>Planctomycetota</taxon>
        <taxon>Planctomycetia</taxon>
        <taxon>Isosphaerales</taxon>
        <taxon>Isosphaeraceae</taxon>
        <taxon>Singulisphaera</taxon>
    </lineage>
</organism>
<dbReference type="GO" id="GO:0006633">
    <property type="term" value="P:fatty acid biosynthetic process"/>
    <property type="evidence" value="ECO:0007669"/>
    <property type="project" value="UniProtKB-UniRule"/>
</dbReference>